<feature type="domain" description="RCK N-terminal" evidence="7">
    <location>
        <begin position="1"/>
        <end position="116"/>
    </location>
</feature>
<dbReference type="Pfam" id="PF02080">
    <property type="entry name" value="TrkA_C"/>
    <property type="match status" value="1"/>
</dbReference>
<dbReference type="InterPro" id="IPR036721">
    <property type="entry name" value="RCK_C_sf"/>
</dbReference>
<dbReference type="PROSITE" id="PS51201">
    <property type="entry name" value="RCK_N"/>
    <property type="match status" value="1"/>
</dbReference>
<dbReference type="PROSITE" id="PS51202">
    <property type="entry name" value="RCK_C"/>
    <property type="match status" value="1"/>
</dbReference>
<feature type="domain" description="RCK C-terminal" evidence="8">
    <location>
        <begin position="135"/>
        <end position="217"/>
    </location>
</feature>
<dbReference type="RefSeq" id="WP_254268190.1">
    <property type="nucleotide sequence ID" value="NZ_CP100400.1"/>
</dbReference>
<keyword evidence="6" id="KW-0406">Ion transport</keyword>
<dbReference type="GO" id="GO:0006813">
    <property type="term" value="P:potassium ion transport"/>
    <property type="evidence" value="ECO:0007669"/>
    <property type="project" value="UniProtKB-KW"/>
</dbReference>
<reference evidence="9 10" key="1">
    <citation type="journal article" date="2019" name="Int. J. Syst. Evol. Microbiol.">
        <title>The Global Catalogue of Microorganisms (GCM) 10K type strain sequencing project: providing services to taxonomists for standard genome sequencing and annotation.</title>
        <authorList>
            <consortium name="The Broad Institute Genomics Platform"/>
            <consortium name="The Broad Institute Genome Sequencing Center for Infectious Disease"/>
            <person name="Wu L."/>
            <person name="Ma J."/>
        </authorList>
    </citation>
    <scope>NUCLEOTIDE SEQUENCE [LARGE SCALE GENOMIC DNA]</scope>
    <source>
        <strain evidence="9 10">XZYJ18</strain>
    </source>
</reference>
<dbReference type="Gene3D" id="3.30.70.1450">
    <property type="entry name" value="Regulator of K+ conductance, C-terminal domain"/>
    <property type="match status" value="1"/>
</dbReference>
<evidence type="ECO:0000256" key="3">
    <source>
        <dbReference type="ARBA" id="ARBA00022538"/>
    </source>
</evidence>
<keyword evidence="4" id="KW-0630">Potassium</keyword>
<comment type="caution">
    <text evidence="9">The sequence shown here is derived from an EMBL/GenBank/DDBJ whole genome shotgun (WGS) entry which is preliminary data.</text>
</comment>
<dbReference type="InterPro" id="IPR006036">
    <property type="entry name" value="K_uptake_TrkA"/>
</dbReference>
<evidence type="ECO:0000256" key="6">
    <source>
        <dbReference type="ARBA" id="ARBA00023065"/>
    </source>
</evidence>
<keyword evidence="2" id="KW-0813">Transport</keyword>
<comment type="function">
    <text evidence="1">Part of a potassium transport system.</text>
</comment>
<dbReference type="PANTHER" id="PTHR43833">
    <property type="entry name" value="POTASSIUM CHANNEL PROTEIN 2-RELATED-RELATED"/>
    <property type="match status" value="1"/>
</dbReference>
<dbReference type="AlphaFoldDB" id="A0ABD5Q641"/>
<gene>
    <name evidence="9" type="ORF">ACFO9K_18205</name>
</gene>
<evidence type="ECO:0000259" key="8">
    <source>
        <dbReference type="PROSITE" id="PS51202"/>
    </source>
</evidence>
<dbReference type="Gene3D" id="3.40.50.720">
    <property type="entry name" value="NAD(P)-binding Rossmann-like Domain"/>
    <property type="match status" value="1"/>
</dbReference>
<evidence type="ECO:0000313" key="9">
    <source>
        <dbReference type="EMBL" id="MFC4826190.1"/>
    </source>
</evidence>
<keyword evidence="3" id="KW-0633">Potassium transport</keyword>
<proteinExistence type="predicted"/>
<dbReference type="InterPro" id="IPR036291">
    <property type="entry name" value="NAD(P)-bd_dom_sf"/>
</dbReference>
<evidence type="ECO:0000256" key="4">
    <source>
        <dbReference type="ARBA" id="ARBA00022958"/>
    </source>
</evidence>
<name>A0ABD5Q641_9EURY</name>
<dbReference type="InterPro" id="IPR003148">
    <property type="entry name" value="RCK_N"/>
</dbReference>
<evidence type="ECO:0000256" key="2">
    <source>
        <dbReference type="ARBA" id="ARBA00022448"/>
    </source>
</evidence>
<evidence type="ECO:0000259" key="7">
    <source>
        <dbReference type="PROSITE" id="PS51201"/>
    </source>
</evidence>
<dbReference type="SUPFAM" id="SSF51735">
    <property type="entry name" value="NAD(P)-binding Rossmann-fold domains"/>
    <property type="match status" value="1"/>
</dbReference>
<keyword evidence="10" id="KW-1185">Reference proteome</keyword>
<dbReference type="Proteomes" id="UP001595945">
    <property type="component" value="Unassembled WGS sequence"/>
</dbReference>
<dbReference type="SUPFAM" id="SSF116726">
    <property type="entry name" value="TrkA C-terminal domain-like"/>
    <property type="match status" value="1"/>
</dbReference>
<dbReference type="GeneID" id="73046713"/>
<keyword evidence="5" id="KW-0520">NAD</keyword>
<dbReference type="InterPro" id="IPR006037">
    <property type="entry name" value="RCK_C"/>
</dbReference>
<accession>A0ABD5Q641</accession>
<organism evidence="9 10">
    <name type="scientific">Halorussus aquaticus</name>
    <dbReference type="NCBI Taxonomy" id="2953748"/>
    <lineage>
        <taxon>Archaea</taxon>
        <taxon>Methanobacteriati</taxon>
        <taxon>Methanobacteriota</taxon>
        <taxon>Stenosarchaea group</taxon>
        <taxon>Halobacteria</taxon>
        <taxon>Halobacteriales</taxon>
        <taxon>Haladaptataceae</taxon>
        <taxon>Halorussus</taxon>
    </lineage>
</organism>
<evidence type="ECO:0000313" key="10">
    <source>
        <dbReference type="Proteomes" id="UP001595945"/>
    </source>
</evidence>
<dbReference type="Pfam" id="PF02254">
    <property type="entry name" value="TrkA_N"/>
    <property type="match status" value="1"/>
</dbReference>
<evidence type="ECO:0000256" key="1">
    <source>
        <dbReference type="ARBA" id="ARBA00003660"/>
    </source>
</evidence>
<dbReference type="PANTHER" id="PTHR43833:SF5">
    <property type="entry name" value="TRK SYSTEM POTASSIUM UPTAKE PROTEIN TRKA"/>
    <property type="match status" value="1"/>
</dbReference>
<keyword evidence="9" id="KW-0407">Ion channel</keyword>
<evidence type="ECO:0000256" key="5">
    <source>
        <dbReference type="ARBA" id="ARBA00023027"/>
    </source>
</evidence>
<protein>
    <submittedName>
        <fullName evidence="9">Potassium channel family protein</fullName>
    </submittedName>
</protein>
<dbReference type="PRINTS" id="PR00335">
    <property type="entry name" value="KUPTAKETRKA"/>
</dbReference>
<dbReference type="GO" id="GO:0034220">
    <property type="term" value="P:monoatomic ion transmembrane transport"/>
    <property type="evidence" value="ECO:0007669"/>
    <property type="project" value="UniProtKB-KW"/>
</dbReference>
<dbReference type="InterPro" id="IPR050721">
    <property type="entry name" value="Trk_Ktr_HKT_K-transport"/>
</dbReference>
<dbReference type="EMBL" id="JBHSHT010000002">
    <property type="protein sequence ID" value="MFC4826190.1"/>
    <property type="molecule type" value="Genomic_DNA"/>
</dbReference>
<sequence>MRLVIVGAGRVGLRTARILQEEGHEVTVVENDAEKADRARGEGFMVVEGDGTSEEIIEQTDPETADAIGGLTGDLNVNFAACMIGKHHGCRTVLRIDEDYREDIYHKFADDVDEVVYPERLGAAGAKTALLGGNFNVIADLTEQLQLTTVVVPDESPVVSEQVSTVELPENARIYAHGREHEQMTIPLPNATIEVGDQLAVIADQTALSEVRRRLQGEPAEPAE</sequence>